<protein>
    <submittedName>
        <fullName evidence="8">TNF receptor-associated factor 6-like</fullName>
    </submittedName>
</protein>
<dbReference type="OrthoDB" id="6474753at2759"/>
<feature type="domain" description="TRAF-type" evidence="7">
    <location>
        <begin position="143"/>
        <end position="184"/>
    </location>
</feature>
<feature type="coiled-coil region" evidence="5">
    <location>
        <begin position="248"/>
        <end position="307"/>
    </location>
</feature>
<dbReference type="PANTHER" id="PTHR10131:SF157">
    <property type="entry name" value="RECEPTOR-ASSOCIATED FACTOR, PUTATIVE-RELATED"/>
    <property type="match status" value="1"/>
</dbReference>
<evidence type="ECO:0000313" key="9">
    <source>
        <dbReference type="Proteomes" id="UP000192247"/>
    </source>
</evidence>
<keyword evidence="9" id="KW-1185">Reference proteome</keyword>
<proteinExistence type="predicted"/>
<evidence type="ECO:0000256" key="5">
    <source>
        <dbReference type="SAM" id="Coils"/>
    </source>
</evidence>
<evidence type="ECO:0000256" key="3">
    <source>
        <dbReference type="ARBA" id="ARBA00022833"/>
    </source>
</evidence>
<keyword evidence="5" id="KW-0175">Coiled coil</keyword>
<feature type="zinc finger region" description="TRAF-type" evidence="4">
    <location>
        <begin position="143"/>
        <end position="184"/>
    </location>
</feature>
<dbReference type="InterPro" id="IPR001293">
    <property type="entry name" value="Znf_TRAF"/>
</dbReference>
<dbReference type="SUPFAM" id="SSF57850">
    <property type="entry name" value="RING/U-box"/>
    <property type="match status" value="1"/>
</dbReference>
<dbReference type="Proteomes" id="UP000192247">
    <property type="component" value="Unassembled WGS sequence"/>
</dbReference>
<gene>
    <name evidence="8" type="ORF">BIW11_08681</name>
</gene>
<dbReference type="STRING" id="418985.A0A1V9XNK8"/>
<keyword evidence="2 4" id="KW-0863">Zinc-finger</keyword>
<dbReference type="InterPro" id="IPR013083">
    <property type="entry name" value="Znf_RING/FYVE/PHD"/>
</dbReference>
<evidence type="ECO:0000313" key="8">
    <source>
        <dbReference type="EMBL" id="OQR75041.1"/>
    </source>
</evidence>
<accession>A0A1V9XNK8</accession>
<keyword evidence="1 4" id="KW-0479">Metal-binding</keyword>
<evidence type="ECO:0000256" key="4">
    <source>
        <dbReference type="PROSITE-ProRule" id="PRU00207"/>
    </source>
</evidence>
<dbReference type="EMBL" id="MNPL01006974">
    <property type="protein sequence ID" value="OQR75041.1"/>
    <property type="molecule type" value="Genomic_DNA"/>
</dbReference>
<evidence type="ECO:0000256" key="2">
    <source>
        <dbReference type="ARBA" id="ARBA00022771"/>
    </source>
</evidence>
<reference evidence="8 9" key="1">
    <citation type="journal article" date="2017" name="Gigascience">
        <title>Draft genome of the honey bee ectoparasitic mite, Tropilaelaps mercedesae, is shaped by the parasitic life history.</title>
        <authorList>
            <person name="Dong X."/>
            <person name="Armstrong S.D."/>
            <person name="Xia D."/>
            <person name="Makepeace B.L."/>
            <person name="Darby A.C."/>
            <person name="Kadowaki T."/>
        </authorList>
    </citation>
    <scope>NUCLEOTIDE SEQUENCE [LARGE SCALE GENOMIC DNA]</scope>
    <source>
        <strain evidence="8">Wuxi-XJTLU</strain>
    </source>
</reference>
<feature type="region of interest" description="Disordered" evidence="6">
    <location>
        <begin position="315"/>
        <end position="352"/>
    </location>
</feature>
<dbReference type="Pfam" id="PF02176">
    <property type="entry name" value="zf-TRAF"/>
    <property type="match status" value="1"/>
</dbReference>
<feature type="compositionally biased region" description="Basic and acidic residues" evidence="6">
    <location>
        <begin position="342"/>
        <end position="352"/>
    </location>
</feature>
<comment type="caution">
    <text evidence="8">The sequence shown here is derived from an EMBL/GenBank/DDBJ whole genome shotgun (WGS) entry which is preliminary data.</text>
</comment>
<evidence type="ECO:0000259" key="7">
    <source>
        <dbReference type="PROSITE" id="PS50145"/>
    </source>
</evidence>
<dbReference type="SUPFAM" id="SSF49599">
    <property type="entry name" value="TRAF domain-like"/>
    <property type="match status" value="1"/>
</dbReference>
<sequence length="352" mass="40701">MTYQHILRSFPRLPAEVLLEFELPLPRNLTCVICQAVCPVLFKAACSHSFCGQCRLQLLPANRSMFLCPMDGIESWAEKMYKDLNVWSTVKDFRVRCNYSALGCGFLDTLEEFAKNHQSSCPYHKKTCPLCQEECLSKDLFDHLGSKCAKRPLSCPLCNFNFHRELLEEHMNECPMRKIDCEYCHVKDVLARDMPSHLDGCQLRPWSCTLAEFGCPFRGTCKELLEHLTFEDHVTLINQRFRDIAMTNRDQQEEIAHLNVQLDQLTNIVKDGNRRVATALRSIACALNTHKEENRRLKERLDEMILIIGRNTQQLHQQASRRDGRHPCYVEVTTSRPSSGAERGDHRGYHKN</sequence>
<dbReference type="GO" id="GO:0008270">
    <property type="term" value="F:zinc ion binding"/>
    <property type="evidence" value="ECO:0007669"/>
    <property type="project" value="UniProtKB-KW"/>
</dbReference>
<dbReference type="AlphaFoldDB" id="A0A1V9XNK8"/>
<dbReference type="PROSITE" id="PS50145">
    <property type="entry name" value="ZF_TRAF"/>
    <property type="match status" value="1"/>
</dbReference>
<organism evidence="8 9">
    <name type="scientific">Tropilaelaps mercedesae</name>
    <dbReference type="NCBI Taxonomy" id="418985"/>
    <lineage>
        <taxon>Eukaryota</taxon>
        <taxon>Metazoa</taxon>
        <taxon>Ecdysozoa</taxon>
        <taxon>Arthropoda</taxon>
        <taxon>Chelicerata</taxon>
        <taxon>Arachnida</taxon>
        <taxon>Acari</taxon>
        <taxon>Parasitiformes</taxon>
        <taxon>Mesostigmata</taxon>
        <taxon>Gamasina</taxon>
        <taxon>Dermanyssoidea</taxon>
        <taxon>Laelapidae</taxon>
        <taxon>Tropilaelaps</taxon>
    </lineage>
</organism>
<evidence type="ECO:0000256" key="6">
    <source>
        <dbReference type="SAM" id="MobiDB-lite"/>
    </source>
</evidence>
<keyword evidence="8" id="KW-0675">Receptor</keyword>
<name>A0A1V9XNK8_9ACAR</name>
<dbReference type="Gene3D" id="3.30.40.10">
    <property type="entry name" value="Zinc/RING finger domain, C3HC4 (zinc finger)"/>
    <property type="match status" value="3"/>
</dbReference>
<dbReference type="PANTHER" id="PTHR10131">
    <property type="entry name" value="TNF RECEPTOR ASSOCIATED FACTOR"/>
    <property type="match status" value="1"/>
</dbReference>
<dbReference type="InParanoid" id="A0A1V9XNK8"/>
<evidence type="ECO:0000256" key="1">
    <source>
        <dbReference type="ARBA" id="ARBA00022723"/>
    </source>
</evidence>
<keyword evidence="3 4" id="KW-0862">Zinc</keyword>
<dbReference type="GO" id="GO:0043122">
    <property type="term" value="P:regulation of canonical NF-kappaB signal transduction"/>
    <property type="evidence" value="ECO:0007669"/>
    <property type="project" value="TreeGrafter"/>
</dbReference>